<dbReference type="Proteomes" id="UP001066276">
    <property type="component" value="Chromosome 4_2"/>
</dbReference>
<evidence type="ECO:0000313" key="1">
    <source>
        <dbReference type="EMBL" id="KAJ1164965.1"/>
    </source>
</evidence>
<sequence>MDAPFAKTVRDGLTQYFKANWGTSTTKGCDWEAMKFEIRGLCVQTTYGVKCQLKKDVLNHEARLSDLEKCLLKQPQKMEDWQQARRVLLEDWRRLKIYVYKAYRQRLHAEGNKAGALLARLLKQHADHTPVTALVDGTGRSICMQVAINTVFRDHLGRLYALPGDGPPEVGTTFLNGVTLPQLTQDTKALLKDPIDWGEIQ</sequence>
<keyword evidence="2" id="KW-1185">Reference proteome</keyword>
<protein>
    <submittedName>
        <fullName evidence="1">Uncharacterized protein</fullName>
    </submittedName>
</protein>
<dbReference type="EMBL" id="JANPWB010000008">
    <property type="protein sequence ID" value="KAJ1164965.1"/>
    <property type="molecule type" value="Genomic_DNA"/>
</dbReference>
<gene>
    <name evidence="1" type="ORF">NDU88_005395</name>
</gene>
<comment type="caution">
    <text evidence="1">The sequence shown here is derived from an EMBL/GenBank/DDBJ whole genome shotgun (WGS) entry which is preliminary data.</text>
</comment>
<proteinExistence type="predicted"/>
<reference evidence="1" key="1">
    <citation type="journal article" date="2022" name="bioRxiv">
        <title>Sequencing and chromosome-scale assembly of the giantPleurodeles waltlgenome.</title>
        <authorList>
            <person name="Brown T."/>
            <person name="Elewa A."/>
            <person name="Iarovenko S."/>
            <person name="Subramanian E."/>
            <person name="Araus A.J."/>
            <person name="Petzold A."/>
            <person name="Susuki M."/>
            <person name="Suzuki K.-i.T."/>
            <person name="Hayashi T."/>
            <person name="Toyoda A."/>
            <person name="Oliveira C."/>
            <person name="Osipova E."/>
            <person name="Leigh N.D."/>
            <person name="Simon A."/>
            <person name="Yun M.H."/>
        </authorList>
    </citation>
    <scope>NUCLEOTIDE SEQUENCE</scope>
    <source>
        <strain evidence="1">20211129_DDA</strain>
        <tissue evidence="1">Liver</tissue>
    </source>
</reference>
<accession>A0AAV7SLH5</accession>
<dbReference type="AlphaFoldDB" id="A0AAV7SLH5"/>
<organism evidence="1 2">
    <name type="scientific">Pleurodeles waltl</name>
    <name type="common">Iberian ribbed newt</name>
    <dbReference type="NCBI Taxonomy" id="8319"/>
    <lineage>
        <taxon>Eukaryota</taxon>
        <taxon>Metazoa</taxon>
        <taxon>Chordata</taxon>
        <taxon>Craniata</taxon>
        <taxon>Vertebrata</taxon>
        <taxon>Euteleostomi</taxon>
        <taxon>Amphibia</taxon>
        <taxon>Batrachia</taxon>
        <taxon>Caudata</taxon>
        <taxon>Salamandroidea</taxon>
        <taxon>Salamandridae</taxon>
        <taxon>Pleurodelinae</taxon>
        <taxon>Pleurodeles</taxon>
    </lineage>
</organism>
<evidence type="ECO:0000313" key="2">
    <source>
        <dbReference type="Proteomes" id="UP001066276"/>
    </source>
</evidence>
<name>A0AAV7SLH5_PLEWA</name>